<feature type="chain" id="PRO_5043582536" description="Ig-like domain-containing protein" evidence="1">
    <location>
        <begin position="31"/>
        <end position="135"/>
    </location>
</feature>
<keyword evidence="1" id="KW-0732">Signal</keyword>
<protein>
    <recommendedName>
        <fullName evidence="3">Ig-like domain-containing protein</fullName>
    </recommendedName>
</protein>
<name>A0AAU7AWP1_9ACTN</name>
<evidence type="ECO:0008006" key="3">
    <source>
        <dbReference type="Google" id="ProtNLM"/>
    </source>
</evidence>
<dbReference type="KEGG" id="parq:DSM112329_02898"/>
<evidence type="ECO:0000313" key="2">
    <source>
        <dbReference type="EMBL" id="XAY06037.1"/>
    </source>
</evidence>
<proteinExistence type="predicted"/>
<sequence length="135" mass="14706">MKTTRGSARRLAPVVLCALAAAFVAAPAQAGKWRRCEVETAFPVRTLSTSAMTCSEGKLVFGRLFRDNPKANQLPFGAARRFKTTGRTRGRVRSLTCSVKFGAETGANRGGVKLTVRCRDFRGDGMNYTEQQDSV</sequence>
<evidence type="ECO:0000256" key="1">
    <source>
        <dbReference type="SAM" id="SignalP"/>
    </source>
</evidence>
<reference evidence="2" key="1">
    <citation type="submission" date="2022-12" db="EMBL/GenBank/DDBJ databases">
        <title>Paraconexibacter alkalitolerans sp. nov. and Baekduia alba sp. nov., isolated from soil and emended description of the genera Paraconexibacter (Chun et al., 2020) and Baekduia (An et al., 2020).</title>
        <authorList>
            <person name="Vieira S."/>
            <person name="Huber K.J."/>
            <person name="Geppert A."/>
            <person name="Wolf J."/>
            <person name="Neumann-Schaal M."/>
            <person name="Muesken M."/>
            <person name="Overmann J."/>
        </authorList>
    </citation>
    <scope>NUCLEOTIDE SEQUENCE</scope>
    <source>
        <strain evidence="2">AEG42_29</strain>
    </source>
</reference>
<accession>A0AAU7AWP1</accession>
<organism evidence="2">
    <name type="scientific">Paraconexibacter sp. AEG42_29</name>
    <dbReference type="NCBI Taxonomy" id="2997339"/>
    <lineage>
        <taxon>Bacteria</taxon>
        <taxon>Bacillati</taxon>
        <taxon>Actinomycetota</taxon>
        <taxon>Thermoleophilia</taxon>
        <taxon>Solirubrobacterales</taxon>
        <taxon>Paraconexibacteraceae</taxon>
        <taxon>Paraconexibacter</taxon>
    </lineage>
</organism>
<dbReference type="RefSeq" id="WP_354697276.1">
    <property type="nucleotide sequence ID" value="NZ_CP114014.1"/>
</dbReference>
<dbReference type="AlphaFoldDB" id="A0AAU7AWP1"/>
<gene>
    <name evidence="2" type="ORF">DSM112329_02898</name>
</gene>
<feature type="signal peptide" evidence="1">
    <location>
        <begin position="1"/>
        <end position="30"/>
    </location>
</feature>
<dbReference type="EMBL" id="CP114014">
    <property type="protein sequence ID" value="XAY06037.1"/>
    <property type="molecule type" value="Genomic_DNA"/>
</dbReference>